<dbReference type="AlphaFoldDB" id="A0A2V3VYL2"/>
<comment type="caution">
    <text evidence="1">The sequence shown here is derived from an EMBL/GenBank/DDBJ whole genome shotgun (WGS) entry which is preliminary data.</text>
</comment>
<gene>
    <name evidence="1" type="ORF">DFR56_107222</name>
</gene>
<dbReference type="OrthoDB" id="2240714at2"/>
<evidence type="ECO:0000313" key="2">
    <source>
        <dbReference type="Proteomes" id="UP000247978"/>
    </source>
</evidence>
<proteinExistence type="predicted"/>
<dbReference type="EMBL" id="QJJQ01000007">
    <property type="protein sequence ID" value="PXW86700.1"/>
    <property type="molecule type" value="Genomic_DNA"/>
</dbReference>
<organism evidence="1 2">
    <name type="scientific">Pseudogracilibacillus auburnensis</name>
    <dbReference type="NCBI Taxonomy" id="1494959"/>
    <lineage>
        <taxon>Bacteria</taxon>
        <taxon>Bacillati</taxon>
        <taxon>Bacillota</taxon>
        <taxon>Bacilli</taxon>
        <taxon>Bacillales</taxon>
        <taxon>Bacillaceae</taxon>
        <taxon>Pseudogracilibacillus</taxon>
    </lineage>
</organism>
<name>A0A2V3VYL2_9BACI</name>
<sequence length="88" mass="10391">MEREVKKHCRQICKIHQDLKRNLIDVDDHTIIGVGEDGLYNFKETQFISPTIKAVQELKIKFTDDMESLKLEVQYLRGKIKQLEEMVT</sequence>
<keyword evidence="2" id="KW-1185">Reference proteome</keyword>
<evidence type="ECO:0000313" key="1">
    <source>
        <dbReference type="EMBL" id="PXW86700.1"/>
    </source>
</evidence>
<reference evidence="1 2" key="1">
    <citation type="submission" date="2018-05" db="EMBL/GenBank/DDBJ databases">
        <title>Genomic Encyclopedia of Type Strains, Phase IV (KMG-IV): sequencing the most valuable type-strain genomes for metagenomic binning, comparative biology and taxonomic classification.</title>
        <authorList>
            <person name="Goeker M."/>
        </authorList>
    </citation>
    <scope>NUCLEOTIDE SEQUENCE [LARGE SCALE GENOMIC DNA]</scope>
    <source>
        <strain evidence="1 2">DSM 28556</strain>
    </source>
</reference>
<dbReference type="Proteomes" id="UP000247978">
    <property type="component" value="Unassembled WGS sequence"/>
</dbReference>
<protein>
    <submittedName>
        <fullName evidence="1">Uncharacterized protein</fullName>
    </submittedName>
</protein>
<accession>A0A2V3VYL2</accession>
<dbReference type="RefSeq" id="WP_110395593.1">
    <property type="nucleotide sequence ID" value="NZ_JBHUHB010000001.1"/>
</dbReference>